<dbReference type="EMBL" id="JAYMYS010000009">
    <property type="protein sequence ID" value="KAK7380567.1"/>
    <property type="molecule type" value="Genomic_DNA"/>
</dbReference>
<comment type="caution">
    <text evidence="1">The sequence shown here is derived from an EMBL/GenBank/DDBJ whole genome shotgun (WGS) entry which is preliminary data.</text>
</comment>
<gene>
    <name evidence="1" type="ORF">VNO78_33081</name>
</gene>
<keyword evidence="2" id="KW-1185">Reference proteome</keyword>
<evidence type="ECO:0000313" key="1">
    <source>
        <dbReference type="EMBL" id="KAK7380567.1"/>
    </source>
</evidence>
<accession>A0AAN9RQG6</accession>
<proteinExistence type="predicted"/>
<name>A0AAN9RQG6_PSOTE</name>
<sequence>MTEEADHMNLFGRSINKGTCNLISINITYFAPFYASTHDIHAICNAYHDNMLVLDIADNIRLVFMSN</sequence>
<evidence type="ECO:0000313" key="2">
    <source>
        <dbReference type="Proteomes" id="UP001386955"/>
    </source>
</evidence>
<dbReference type="AlphaFoldDB" id="A0AAN9RQG6"/>
<protein>
    <submittedName>
        <fullName evidence="1">Uncharacterized protein</fullName>
    </submittedName>
</protein>
<organism evidence="1 2">
    <name type="scientific">Psophocarpus tetragonolobus</name>
    <name type="common">Winged bean</name>
    <name type="synonym">Dolichos tetragonolobus</name>
    <dbReference type="NCBI Taxonomy" id="3891"/>
    <lineage>
        <taxon>Eukaryota</taxon>
        <taxon>Viridiplantae</taxon>
        <taxon>Streptophyta</taxon>
        <taxon>Embryophyta</taxon>
        <taxon>Tracheophyta</taxon>
        <taxon>Spermatophyta</taxon>
        <taxon>Magnoliopsida</taxon>
        <taxon>eudicotyledons</taxon>
        <taxon>Gunneridae</taxon>
        <taxon>Pentapetalae</taxon>
        <taxon>rosids</taxon>
        <taxon>fabids</taxon>
        <taxon>Fabales</taxon>
        <taxon>Fabaceae</taxon>
        <taxon>Papilionoideae</taxon>
        <taxon>50 kb inversion clade</taxon>
        <taxon>NPAAA clade</taxon>
        <taxon>indigoferoid/millettioid clade</taxon>
        <taxon>Phaseoleae</taxon>
        <taxon>Psophocarpus</taxon>
    </lineage>
</organism>
<dbReference type="Proteomes" id="UP001386955">
    <property type="component" value="Unassembled WGS sequence"/>
</dbReference>
<reference evidence="1 2" key="1">
    <citation type="submission" date="2024-01" db="EMBL/GenBank/DDBJ databases">
        <title>The genomes of 5 underutilized Papilionoideae crops provide insights into root nodulation and disease resistanc.</title>
        <authorList>
            <person name="Jiang F."/>
        </authorList>
    </citation>
    <scope>NUCLEOTIDE SEQUENCE [LARGE SCALE GENOMIC DNA]</scope>
    <source>
        <strain evidence="1">DUOXIRENSHENG_FW03</strain>
        <tissue evidence="1">Leaves</tissue>
    </source>
</reference>